<dbReference type="InterPro" id="IPR004674">
    <property type="entry name" value="AhpD"/>
</dbReference>
<dbReference type="Proteomes" id="UP001597314">
    <property type="component" value="Unassembled WGS sequence"/>
</dbReference>
<keyword evidence="4" id="KW-1185">Reference proteome</keyword>
<gene>
    <name evidence="1" type="primary">ahpD</name>
    <name evidence="3" type="ORF">ACFSOX_17505</name>
</gene>
<dbReference type="PANTHER" id="PTHR33930:SF7">
    <property type="entry name" value="ALKYL HYDROPEROXIDE REDUCTASE AHPD"/>
    <property type="match status" value="1"/>
</dbReference>
<proteinExistence type="inferred from homology"/>
<name>A0ABW5AN51_9BRAD</name>
<dbReference type="EC" id="1.11.1.28" evidence="1"/>
<dbReference type="InterPro" id="IPR003779">
    <property type="entry name" value="CMD-like"/>
</dbReference>
<evidence type="ECO:0000259" key="2">
    <source>
        <dbReference type="Pfam" id="PF02627"/>
    </source>
</evidence>
<comment type="function">
    <text evidence="1">Antioxidant protein with alkyl hydroperoxidase activity. Required for the reduction of the AhpC active site cysteine residues and for the regeneration of the AhpC enzyme activity.</text>
</comment>
<feature type="active site" description="Proton donor" evidence="1">
    <location>
        <position position="135"/>
    </location>
</feature>
<comment type="catalytic activity">
    <reaction evidence="1">
        <text>N(6)-[(R)-dihydrolipoyl]-L-lysyl-[lipoyl-carrier protein] + a hydroperoxide = N(6)-[(R)-lipoyl]-L-lysyl-[lipoyl-carrier protein] + an alcohol + H2O</text>
        <dbReference type="Rhea" id="RHEA:62636"/>
        <dbReference type="Rhea" id="RHEA-COMP:10502"/>
        <dbReference type="Rhea" id="RHEA-COMP:16355"/>
        <dbReference type="ChEBI" id="CHEBI:15377"/>
        <dbReference type="ChEBI" id="CHEBI:30879"/>
        <dbReference type="ChEBI" id="CHEBI:35924"/>
        <dbReference type="ChEBI" id="CHEBI:83099"/>
        <dbReference type="ChEBI" id="CHEBI:83100"/>
        <dbReference type="EC" id="1.11.1.28"/>
    </reaction>
</comment>
<feature type="disulfide bond" evidence="1">
    <location>
        <begin position="135"/>
        <end position="138"/>
    </location>
</feature>
<comment type="similarity">
    <text evidence="1">Belongs to the AhpD family.</text>
</comment>
<keyword evidence="1" id="KW-1015">Disulfide bond</keyword>
<keyword evidence="1" id="KW-0560">Oxidoreductase</keyword>
<feature type="active site" description="Cysteine sulfenic acid (-SOH) intermediate" evidence="1">
    <location>
        <position position="138"/>
    </location>
</feature>
<comment type="caution">
    <text evidence="3">The sequence shown here is derived from an EMBL/GenBank/DDBJ whole genome shotgun (WGS) entry which is preliminary data.</text>
</comment>
<dbReference type="InterPro" id="IPR029032">
    <property type="entry name" value="AhpD-like"/>
</dbReference>
<protein>
    <recommendedName>
        <fullName evidence="1">Alkyl hydroperoxide reductase AhpD</fullName>
        <ecNumber evidence="1">1.11.1.28</ecNumber>
    </recommendedName>
    <alternativeName>
        <fullName evidence="1">Alkylhydroperoxidase AhpD</fullName>
    </alternativeName>
</protein>
<dbReference type="HAMAP" id="MF_01676">
    <property type="entry name" value="AhpD"/>
    <property type="match status" value="1"/>
</dbReference>
<sequence length="195" mass="19653">MSQLETLRQALPDYAKDIKLNLGSLLGSGAVPELTPAQRRGSALAAAVAARQPRLLAAIEAEATAALDVTTAEAARTAAALMAMTNVYYRAVHMAEDADLAKLPAGLRMNAMVKHGIAQADFELFGLAASAVKGCEGCVRAHVEGAKTHAVALPAIQAVLRIAAVVHAAATVLDSAAATAAAATTPAPSAAPALA</sequence>
<keyword evidence="1" id="KW-0575">Peroxidase</keyword>
<dbReference type="EMBL" id="JBHUIW010000022">
    <property type="protein sequence ID" value="MFD2183955.1"/>
    <property type="molecule type" value="Genomic_DNA"/>
</dbReference>
<feature type="disulfide bond" description="Interchain (with AhpC); in linked form" evidence="1">
    <location>
        <position position="138"/>
    </location>
</feature>
<dbReference type="Gene3D" id="1.20.1290.10">
    <property type="entry name" value="AhpD-like"/>
    <property type="match status" value="1"/>
</dbReference>
<evidence type="ECO:0000313" key="4">
    <source>
        <dbReference type="Proteomes" id="UP001597314"/>
    </source>
</evidence>
<evidence type="ECO:0000313" key="3">
    <source>
        <dbReference type="EMBL" id="MFD2183955.1"/>
    </source>
</evidence>
<feature type="domain" description="Carboxymuconolactone decarboxylase-like" evidence="2">
    <location>
        <begin position="99"/>
        <end position="180"/>
    </location>
</feature>
<keyword evidence="1" id="KW-0049">Antioxidant</keyword>
<dbReference type="Pfam" id="PF02627">
    <property type="entry name" value="CMD"/>
    <property type="match status" value="1"/>
</dbReference>
<reference evidence="4" key="1">
    <citation type="journal article" date="2019" name="Int. J. Syst. Evol. Microbiol.">
        <title>The Global Catalogue of Microorganisms (GCM) 10K type strain sequencing project: providing services to taxonomists for standard genome sequencing and annotation.</title>
        <authorList>
            <consortium name="The Broad Institute Genomics Platform"/>
            <consortium name="The Broad Institute Genome Sequencing Center for Infectious Disease"/>
            <person name="Wu L."/>
            <person name="Ma J."/>
        </authorList>
    </citation>
    <scope>NUCLEOTIDE SEQUENCE [LARGE SCALE GENOMIC DNA]</scope>
    <source>
        <strain evidence="4">CGMCC 1.6774</strain>
    </source>
</reference>
<dbReference type="SUPFAM" id="SSF69118">
    <property type="entry name" value="AhpD-like"/>
    <property type="match status" value="1"/>
</dbReference>
<accession>A0ABW5AN51</accession>
<keyword evidence="1" id="KW-0676">Redox-active center</keyword>
<dbReference type="PANTHER" id="PTHR33930">
    <property type="entry name" value="ALKYL HYDROPEROXIDE REDUCTASE AHPD"/>
    <property type="match status" value="1"/>
</dbReference>
<dbReference type="RefSeq" id="WP_378479102.1">
    <property type="nucleotide sequence ID" value="NZ_JBHUIW010000022.1"/>
</dbReference>
<evidence type="ECO:0000256" key="1">
    <source>
        <dbReference type="HAMAP-Rule" id="MF_01676"/>
    </source>
</evidence>
<organism evidence="3 4">
    <name type="scientific">Rhodoplanes azumiensis</name>
    <dbReference type="NCBI Taxonomy" id="1897628"/>
    <lineage>
        <taxon>Bacteria</taxon>
        <taxon>Pseudomonadati</taxon>
        <taxon>Pseudomonadota</taxon>
        <taxon>Alphaproteobacteria</taxon>
        <taxon>Hyphomicrobiales</taxon>
        <taxon>Nitrobacteraceae</taxon>
        <taxon>Rhodoplanes</taxon>
    </lineage>
</organism>